<keyword evidence="1" id="KW-0812">Transmembrane</keyword>
<name>A0ABP9RY34_9ACTN</name>
<dbReference type="EMBL" id="BAABJQ010000012">
    <property type="protein sequence ID" value="GAA5189001.1"/>
    <property type="molecule type" value="Genomic_DNA"/>
</dbReference>
<evidence type="ECO:0000313" key="3">
    <source>
        <dbReference type="Proteomes" id="UP001501570"/>
    </source>
</evidence>
<keyword evidence="1" id="KW-1133">Transmembrane helix</keyword>
<reference evidence="3" key="1">
    <citation type="journal article" date="2019" name="Int. J. Syst. Evol. Microbiol.">
        <title>The Global Catalogue of Microorganisms (GCM) 10K type strain sequencing project: providing services to taxonomists for standard genome sequencing and annotation.</title>
        <authorList>
            <consortium name="The Broad Institute Genomics Platform"/>
            <consortium name="The Broad Institute Genome Sequencing Center for Infectious Disease"/>
            <person name="Wu L."/>
            <person name="Ma J."/>
        </authorList>
    </citation>
    <scope>NUCLEOTIDE SEQUENCE [LARGE SCALE GENOMIC DNA]</scope>
    <source>
        <strain evidence="3">JCM 18304</strain>
    </source>
</reference>
<evidence type="ECO:0000256" key="1">
    <source>
        <dbReference type="SAM" id="Phobius"/>
    </source>
</evidence>
<dbReference type="RefSeq" id="WP_345631779.1">
    <property type="nucleotide sequence ID" value="NZ_BAABJQ010000012.1"/>
</dbReference>
<protein>
    <recommendedName>
        <fullName evidence="4">AI-2E family transporter</fullName>
    </recommendedName>
</protein>
<sequence>MHSVRRRPRSLVPERREDGRSPLPLRWAVIMIAVGLVGFSVNSVAGLVPAITAAVAVAALLDQVLA</sequence>
<accession>A0ABP9RY34</accession>
<organism evidence="2 3">
    <name type="scientific">Rugosimonospora acidiphila</name>
    <dbReference type="NCBI Taxonomy" id="556531"/>
    <lineage>
        <taxon>Bacteria</taxon>
        <taxon>Bacillati</taxon>
        <taxon>Actinomycetota</taxon>
        <taxon>Actinomycetes</taxon>
        <taxon>Micromonosporales</taxon>
        <taxon>Micromonosporaceae</taxon>
        <taxon>Rugosimonospora</taxon>
    </lineage>
</organism>
<comment type="caution">
    <text evidence="2">The sequence shown here is derived from an EMBL/GenBank/DDBJ whole genome shotgun (WGS) entry which is preliminary data.</text>
</comment>
<keyword evidence="1" id="KW-0472">Membrane</keyword>
<keyword evidence="3" id="KW-1185">Reference proteome</keyword>
<gene>
    <name evidence="2" type="ORF">GCM10023322_40930</name>
</gene>
<dbReference type="Proteomes" id="UP001501570">
    <property type="component" value="Unassembled WGS sequence"/>
</dbReference>
<evidence type="ECO:0000313" key="2">
    <source>
        <dbReference type="EMBL" id="GAA5189001.1"/>
    </source>
</evidence>
<proteinExistence type="predicted"/>
<evidence type="ECO:0008006" key="4">
    <source>
        <dbReference type="Google" id="ProtNLM"/>
    </source>
</evidence>
<feature type="transmembrane region" description="Helical" evidence="1">
    <location>
        <begin position="47"/>
        <end position="65"/>
    </location>
</feature>